<proteinExistence type="predicted"/>
<name>L9V1E2_NATMM</name>
<dbReference type="EMBL" id="AOHS01000029">
    <property type="protein sequence ID" value="ELY30831.1"/>
    <property type="molecule type" value="Genomic_DNA"/>
</dbReference>
<keyword evidence="2" id="KW-0812">Transmembrane</keyword>
<feature type="transmembrane region" description="Helical" evidence="2">
    <location>
        <begin position="376"/>
        <end position="394"/>
    </location>
</feature>
<dbReference type="PANTHER" id="PTHR38815">
    <property type="entry name" value="HYPOTHETICAL MEMBRANE PROTEIN, CONSERVED, DUF373 FAMILY"/>
    <property type="match status" value="1"/>
</dbReference>
<sequence>MATAPAATLTGHSASRVSGFIVIRNATAIVTTLVVCLDRTDDVGRKTGLRSPIVGWEAVRALVTDIGLADPEDSGVNTLLETLRVAQSLRDEDEETVVAVVSGDRESMVSADRAVARQLDELIAEHDPDSAVVVIDSAEDERLVPIVESRVRVDSVDRVVVRQARDIESTYYLLKQFLADEELRQTVLIPVGLTLLVFPMLATVTSPAEGAAAITTVIGLFLLYKGFNIDEIMTGFGHQVRESLYSGQVSVVTYVVAAGLTLVGLFFGALGVSNLDDPAGIGIPAVQFAFDSVPWLAMAALTASAGRLLDEVIGEDPIRSSYLNLPFIVVAVGLVVRGFTAYFLEQQQLIDPLAVPPAAVGPLTVEGFSLTAGERLAVFVVSAILISLLGAWIASAMSGSDDRTNQEGTTGDTPSAGGTADTSSPSELTDGGPGSAGPLSTPTPANVEVVTSDDDVPASHDTQRETGAEHERGHDHESDRGHEHTRDSHQTTDREHTREQSRSVVTGADANTGSGPDSDTDDTSHGSSDDTSKGTGTDTDHDTDTDTDTDTPDNTIDRNGPDNNTDDRDTPNNP</sequence>
<feature type="compositionally biased region" description="Basic and acidic residues" evidence="1">
    <location>
        <begin position="555"/>
        <end position="574"/>
    </location>
</feature>
<keyword evidence="2" id="KW-1133">Transmembrane helix</keyword>
<reference evidence="3 4" key="1">
    <citation type="journal article" date="2014" name="PLoS Genet.">
        <title>Phylogenetically driven sequencing of extremely halophilic archaea reveals strategies for static and dynamic osmo-response.</title>
        <authorList>
            <person name="Becker E.A."/>
            <person name="Seitzer P.M."/>
            <person name="Tritt A."/>
            <person name="Larsen D."/>
            <person name="Krusor M."/>
            <person name="Yao A.I."/>
            <person name="Wu D."/>
            <person name="Madern D."/>
            <person name="Eisen J.A."/>
            <person name="Darling A.E."/>
            <person name="Facciotti M.T."/>
        </authorList>
    </citation>
    <scope>NUCLEOTIDE SEQUENCE [LARGE SCALE GENOMIC DNA]</scope>
    <source>
        <strain evidence="4">ATCC 43099 / DSM 3394 / CCM 3739 / CIP 104546 / IAM 13178 / JCM 8861 / NBRC 102185 / NCIMB 2190 / MS3</strain>
    </source>
</reference>
<feature type="compositionally biased region" description="Basic and acidic residues" evidence="1">
    <location>
        <begin position="457"/>
        <end position="501"/>
    </location>
</feature>
<feature type="transmembrane region" description="Helical" evidence="2">
    <location>
        <begin position="210"/>
        <end position="228"/>
    </location>
</feature>
<accession>L9V1E2</accession>
<gene>
    <name evidence="3" type="ORF">C500_07333</name>
</gene>
<evidence type="ECO:0000313" key="3">
    <source>
        <dbReference type="EMBL" id="ELY30831.1"/>
    </source>
</evidence>
<evidence type="ECO:0000256" key="1">
    <source>
        <dbReference type="SAM" id="MobiDB-lite"/>
    </source>
</evidence>
<dbReference type="Pfam" id="PF04123">
    <property type="entry name" value="DUF373"/>
    <property type="match status" value="1"/>
</dbReference>
<dbReference type="AlphaFoldDB" id="L9V1E2"/>
<keyword evidence="2" id="KW-0472">Membrane</keyword>
<comment type="caution">
    <text evidence="3">The sequence shown here is derived from an EMBL/GenBank/DDBJ whole genome shotgun (WGS) entry which is preliminary data.</text>
</comment>
<dbReference type="InterPro" id="IPR007254">
    <property type="entry name" value="DUF373"/>
</dbReference>
<dbReference type="Proteomes" id="UP000011543">
    <property type="component" value="Unassembled WGS sequence"/>
</dbReference>
<dbReference type="PANTHER" id="PTHR38815:SF1">
    <property type="entry name" value="DUF373 FAMILY PROTEIN"/>
    <property type="match status" value="1"/>
</dbReference>
<feature type="transmembrane region" description="Helical" evidence="2">
    <location>
        <begin position="292"/>
        <end position="310"/>
    </location>
</feature>
<evidence type="ECO:0000313" key="4">
    <source>
        <dbReference type="Proteomes" id="UP000011543"/>
    </source>
</evidence>
<evidence type="ECO:0000256" key="2">
    <source>
        <dbReference type="SAM" id="Phobius"/>
    </source>
</evidence>
<dbReference type="PATRIC" id="fig|547559.17.peg.1432"/>
<feature type="transmembrane region" description="Helical" evidence="2">
    <location>
        <begin position="187"/>
        <end position="204"/>
    </location>
</feature>
<organism evidence="3 4">
    <name type="scientific">Natrialba magadii (strain ATCC 43099 / DSM 3394 / CCM 3739 / CIP 104546 / IAM 13178 / JCM 8861 / NBRC 102185 / NCIMB 2190 / MS3)</name>
    <name type="common">Natronobacterium magadii</name>
    <dbReference type="NCBI Taxonomy" id="547559"/>
    <lineage>
        <taxon>Archaea</taxon>
        <taxon>Methanobacteriati</taxon>
        <taxon>Methanobacteriota</taxon>
        <taxon>Stenosarchaea group</taxon>
        <taxon>Halobacteria</taxon>
        <taxon>Halobacteriales</taxon>
        <taxon>Natrialbaceae</taxon>
        <taxon>Natrialba</taxon>
    </lineage>
</organism>
<feature type="compositionally biased region" description="Basic and acidic residues" evidence="1">
    <location>
        <begin position="522"/>
        <end position="544"/>
    </location>
</feature>
<feature type="transmembrane region" description="Helical" evidence="2">
    <location>
        <begin position="249"/>
        <end position="272"/>
    </location>
</feature>
<feature type="transmembrane region" description="Helical" evidence="2">
    <location>
        <begin position="322"/>
        <end position="344"/>
    </location>
</feature>
<protein>
    <recommendedName>
        <fullName evidence="5">DUF373 family protein</fullName>
    </recommendedName>
</protein>
<feature type="region of interest" description="Disordered" evidence="1">
    <location>
        <begin position="398"/>
        <end position="574"/>
    </location>
</feature>
<evidence type="ECO:0008006" key="5">
    <source>
        <dbReference type="Google" id="ProtNLM"/>
    </source>
</evidence>